<comment type="similarity">
    <text evidence="1">Belongs to the 'phage' integrase family.</text>
</comment>
<dbReference type="AlphaFoldDB" id="A0A1H8DC28"/>
<dbReference type="Gene3D" id="1.10.150.130">
    <property type="match status" value="1"/>
</dbReference>
<reference evidence="6" key="1">
    <citation type="submission" date="2016-10" db="EMBL/GenBank/DDBJ databases">
        <authorList>
            <person name="Varghese N."/>
            <person name="Submissions S."/>
        </authorList>
    </citation>
    <scope>NUCLEOTIDE SEQUENCE [LARGE SCALE GENOMIC DNA]</scope>
    <source>
        <strain evidence="6">Gh-48</strain>
    </source>
</reference>
<proteinExistence type="inferred from homology"/>
<dbReference type="PANTHER" id="PTHR30349:SF64">
    <property type="entry name" value="PROPHAGE INTEGRASE INTD-RELATED"/>
    <property type="match status" value="1"/>
</dbReference>
<dbReference type="Pfam" id="PF17293">
    <property type="entry name" value="Arm-DNA-bind_5"/>
    <property type="match status" value="1"/>
</dbReference>
<evidence type="ECO:0000256" key="3">
    <source>
        <dbReference type="ARBA" id="ARBA00023172"/>
    </source>
</evidence>
<evidence type="ECO:0000259" key="4">
    <source>
        <dbReference type="PROSITE" id="PS51898"/>
    </source>
</evidence>
<dbReference type="PANTHER" id="PTHR30349">
    <property type="entry name" value="PHAGE INTEGRASE-RELATED"/>
    <property type="match status" value="1"/>
</dbReference>
<dbReference type="GO" id="GO:0015074">
    <property type="term" value="P:DNA integration"/>
    <property type="evidence" value="ECO:0007669"/>
    <property type="project" value="InterPro"/>
</dbReference>
<gene>
    <name evidence="5" type="ORF">SAMN05192574_102267</name>
</gene>
<dbReference type="GO" id="GO:0003677">
    <property type="term" value="F:DNA binding"/>
    <property type="evidence" value="ECO:0007669"/>
    <property type="project" value="UniProtKB-KW"/>
</dbReference>
<dbReference type="CDD" id="cd01185">
    <property type="entry name" value="INTN1_C_like"/>
    <property type="match status" value="1"/>
</dbReference>
<dbReference type="InterPro" id="IPR035386">
    <property type="entry name" value="Arm-DNA-bind_5"/>
</dbReference>
<dbReference type="InterPro" id="IPR002104">
    <property type="entry name" value="Integrase_catalytic"/>
</dbReference>
<evidence type="ECO:0000256" key="2">
    <source>
        <dbReference type="ARBA" id="ARBA00023125"/>
    </source>
</evidence>
<dbReference type="InterPro" id="IPR025269">
    <property type="entry name" value="SAM-like_dom"/>
</dbReference>
<sequence>MKINERVSLLVMLEKSRLTTDGKAPIFIRLTVDGKRAEMSLGQKVNQKNWNQETGYVRGASIEARLINNAIDAATLKVRQLYDQLCINEEYVSANMVKQAYQGKREREKTLMEVIDFVIDRVKLKVAGDKRSPATLTKWNTAKDKVVSFLQFEYKAKDIPLSKVKMSFAEDFVDYLTLKEHIGNNTTMCYLKKVRSVLKTAVEREWLNRNTLSSYQCSYIEPEKDILDEKELFTLYEKKMAVERLEDVKNAYLFMCFTGFAYKDASKLTREHIVNFFDGEEWIVKNRQKVTKAICRESVPLLPIAKEIIEKYKDHPYCLQNNVLLPISSNQKYNAYLKEVADICGINKNLTTHTARHTFATTVTLANGVPIETVSAMLGHKSIKTTQIYAKIVAQKISTDMSDLKKKLMIKMPNLQKLNELVA</sequence>
<dbReference type="Pfam" id="PF00589">
    <property type="entry name" value="Phage_integrase"/>
    <property type="match status" value="1"/>
</dbReference>
<feature type="domain" description="Tyr recombinase" evidence="4">
    <location>
        <begin position="222"/>
        <end position="409"/>
    </location>
</feature>
<dbReference type="Gene3D" id="1.10.443.10">
    <property type="entry name" value="Intergrase catalytic core"/>
    <property type="match status" value="1"/>
</dbReference>
<keyword evidence="6" id="KW-1185">Reference proteome</keyword>
<evidence type="ECO:0000256" key="1">
    <source>
        <dbReference type="ARBA" id="ARBA00008857"/>
    </source>
</evidence>
<keyword evidence="2" id="KW-0238">DNA-binding</keyword>
<dbReference type="Proteomes" id="UP000198942">
    <property type="component" value="Unassembled WGS sequence"/>
</dbReference>
<dbReference type="EMBL" id="FOCL01000002">
    <property type="protein sequence ID" value="SEN04037.1"/>
    <property type="molecule type" value="Genomic_DNA"/>
</dbReference>
<dbReference type="InterPro" id="IPR050090">
    <property type="entry name" value="Tyrosine_recombinase_XerCD"/>
</dbReference>
<dbReference type="STRING" id="551995.SAMN05192574_102267"/>
<dbReference type="PROSITE" id="PS51898">
    <property type="entry name" value="TYR_RECOMBINASE"/>
    <property type="match status" value="1"/>
</dbReference>
<dbReference type="InterPro" id="IPR010998">
    <property type="entry name" value="Integrase_recombinase_N"/>
</dbReference>
<dbReference type="OrthoDB" id="892893at2"/>
<dbReference type="InterPro" id="IPR011010">
    <property type="entry name" value="DNA_brk_join_enz"/>
</dbReference>
<organism evidence="5 6">
    <name type="scientific">Mucilaginibacter gossypiicola</name>
    <dbReference type="NCBI Taxonomy" id="551995"/>
    <lineage>
        <taxon>Bacteria</taxon>
        <taxon>Pseudomonadati</taxon>
        <taxon>Bacteroidota</taxon>
        <taxon>Sphingobacteriia</taxon>
        <taxon>Sphingobacteriales</taxon>
        <taxon>Sphingobacteriaceae</taxon>
        <taxon>Mucilaginibacter</taxon>
    </lineage>
</organism>
<keyword evidence="3" id="KW-0233">DNA recombination</keyword>
<dbReference type="GO" id="GO:0006310">
    <property type="term" value="P:DNA recombination"/>
    <property type="evidence" value="ECO:0007669"/>
    <property type="project" value="UniProtKB-KW"/>
</dbReference>
<evidence type="ECO:0000313" key="5">
    <source>
        <dbReference type="EMBL" id="SEN04037.1"/>
    </source>
</evidence>
<dbReference type="Pfam" id="PF13102">
    <property type="entry name" value="Phage_int_SAM_5"/>
    <property type="match status" value="1"/>
</dbReference>
<accession>A0A1H8DC28</accession>
<dbReference type="RefSeq" id="WP_091209310.1">
    <property type="nucleotide sequence ID" value="NZ_FOCL01000002.1"/>
</dbReference>
<name>A0A1H8DC28_9SPHI</name>
<dbReference type="SUPFAM" id="SSF56349">
    <property type="entry name" value="DNA breaking-rejoining enzymes"/>
    <property type="match status" value="1"/>
</dbReference>
<dbReference type="InterPro" id="IPR013762">
    <property type="entry name" value="Integrase-like_cat_sf"/>
</dbReference>
<evidence type="ECO:0000313" key="6">
    <source>
        <dbReference type="Proteomes" id="UP000198942"/>
    </source>
</evidence>
<protein>
    <submittedName>
        <fullName evidence="5">Phage integrase family protein</fullName>
    </submittedName>
</protein>